<protein>
    <submittedName>
        <fullName evidence="10">PLP-dependent aminotransferase family protein</fullName>
    </submittedName>
</protein>
<dbReference type="SUPFAM" id="SSF46785">
    <property type="entry name" value="Winged helix' DNA-binding domain"/>
    <property type="match status" value="1"/>
</dbReference>
<evidence type="ECO:0000259" key="9">
    <source>
        <dbReference type="PROSITE" id="PS50949"/>
    </source>
</evidence>
<dbReference type="GO" id="GO:0008483">
    <property type="term" value="F:transaminase activity"/>
    <property type="evidence" value="ECO:0007669"/>
    <property type="project" value="UniProtKB-KW"/>
</dbReference>
<organism evidence="10 11">
    <name type="scientific">Paenibacillus antri</name>
    <dbReference type="NCBI Taxonomy" id="2582848"/>
    <lineage>
        <taxon>Bacteria</taxon>
        <taxon>Bacillati</taxon>
        <taxon>Bacillota</taxon>
        <taxon>Bacilli</taxon>
        <taxon>Bacillales</taxon>
        <taxon>Paenibacillaceae</taxon>
        <taxon>Paenibacillus</taxon>
    </lineage>
</organism>
<dbReference type="InterPro" id="IPR004839">
    <property type="entry name" value="Aminotransferase_I/II_large"/>
</dbReference>
<comment type="similarity">
    <text evidence="2">In the C-terminal section; belongs to the class-I pyridoxal-phosphate-dependent aminotransferase family.</text>
</comment>
<dbReference type="InterPro" id="IPR000524">
    <property type="entry name" value="Tscrpt_reg_HTH_GntR"/>
</dbReference>
<feature type="domain" description="HTH gntR-type" evidence="9">
    <location>
        <begin position="15"/>
        <end position="83"/>
    </location>
</feature>
<comment type="caution">
    <text evidence="10">The sequence shown here is derived from an EMBL/GenBank/DDBJ whole genome shotgun (WGS) entry which is preliminary data.</text>
</comment>
<dbReference type="Gene3D" id="3.90.1150.10">
    <property type="entry name" value="Aspartate Aminotransferase, domain 1"/>
    <property type="match status" value="1"/>
</dbReference>
<evidence type="ECO:0000256" key="6">
    <source>
        <dbReference type="ARBA" id="ARBA00023015"/>
    </source>
</evidence>
<evidence type="ECO:0000256" key="2">
    <source>
        <dbReference type="ARBA" id="ARBA00005384"/>
    </source>
</evidence>
<dbReference type="GO" id="GO:0003700">
    <property type="term" value="F:DNA-binding transcription factor activity"/>
    <property type="evidence" value="ECO:0007669"/>
    <property type="project" value="InterPro"/>
</dbReference>
<evidence type="ECO:0000256" key="4">
    <source>
        <dbReference type="ARBA" id="ARBA00022679"/>
    </source>
</evidence>
<reference evidence="10 11" key="1">
    <citation type="submission" date="2019-05" db="EMBL/GenBank/DDBJ databases">
        <authorList>
            <person name="Narsing Rao M.P."/>
            <person name="Li W.J."/>
        </authorList>
    </citation>
    <scope>NUCLEOTIDE SEQUENCE [LARGE SCALE GENOMIC DNA]</scope>
    <source>
        <strain evidence="10 11">SYSU_K30003</strain>
    </source>
</reference>
<dbReference type="RefSeq" id="WP_138197049.1">
    <property type="nucleotide sequence ID" value="NZ_VCIW01000020.1"/>
</dbReference>
<evidence type="ECO:0000313" key="11">
    <source>
        <dbReference type="Proteomes" id="UP000309676"/>
    </source>
</evidence>
<gene>
    <name evidence="10" type="ORF">FE782_24790</name>
</gene>
<dbReference type="Pfam" id="PF00155">
    <property type="entry name" value="Aminotran_1_2"/>
    <property type="match status" value="1"/>
</dbReference>
<dbReference type="FunFam" id="3.40.640.10:FF:000023">
    <property type="entry name" value="Transcriptional regulator, GntR family"/>
    <property type="match status" value="1"/>
</dbReference>
<evidence type="ECO:0000313" key="10">
    <source>
        <dbReference type="EMBL" id="TLS49606.1"/>
    </source>
</evidence>
<dbReference type="InterPro" id="IPR036390">
    <property type="entry name" value="WH_DNA-bd_sf"/>
</dbReference>
<dbReference type="SUPFAM" id="SSF53383">
    <property type="entry name" value="PLP-dependent transferases"/>
    <property type="match status" value="1"/>
</dbReference>
<dbReference type="SMART" id="SM00345">
    <property type="entry name" value="HTH_GNTR"/>
    <property type="match status" value="1"/>
</dbReference>
<accession>A0A5R9G5K7</accession>
<keyword evidence="11" id="KW-1185">Reference proteome</keyword>
<evidence type="ECO:0000256" key="3">
    <source>
        <dbReference type="ARBA" id="ARBA00022576"/>
    </source>
</evidence>
<dbReference type="Proteomes" id="UP000309676">
    <property type="component" value="Unassembled WGS sequence"/>
</dbReference>
<dbReference type="PROSITE" id="PS50949">
    <property type="entry name" value="HTH_GNTR"/>
    <property type="match status" value="1"/>
</dbReference>
<dbReference type="PANTHER" id="PTHR46577:SF2">
    <property type="entry name" value="TRANSCRIPTIONAL REGULATORY PROTEIN"/>
    <property type="match status" value="1"/>
</dbReference>
<dbReference type="CDD" id="cd07377">
    <property type="entry name" value="WHTH_GntR"/>
    <property type="match status" value="1"/>
</dbReference>
<keyword evidence="8" id="KW-0804">Transcription</keyword>
<dbReference type="InterPro" id="IPR015421">
    <property type="entry name" value="PyrdxlP-dep_Trfase_major"/>
</dbReference>
<dbReference type="CDD" id="cd00609">
    <property type="entry name" value="AAT_like"/>
    <property type="match status" value="1"/>
</dbReference>
<keyword evidence="4 10" id="KW-0808">Transferase</keyword>
<sequence length="482" mass="52839">MRPNLHWKPDRASSAGLARQVVEHLKGKIARGEWTAGTKIPPQRALAEALGVNRSTIVAALDELTSLGLLEGNRGGGTRVVNTTWGLLTASAPPKWNEYVASGLYESNLHIVQRINQPPPGLIRLGSGELAPSLLPQEQTRRLFERLAERPVPLGYEEPLGNLHLREKLSEWLRVRGVEASPSSILIVSGAIQALQLISLSLLRKGDAVLTETPSYLNSLQVFQSAGMRLRGLPIVNGGLQAEAVAASQRQLKAALLYTNPTFHNPTGATLDARGREALLRVCERERLPVVEDDVYRELWLDAPPPPPIKSMDRQGTVLYLGSLSKTLSPGLRIGWVVGPEPVVGRLADVKMQTDYGASSLSQWAAAEWIGGGLYDKHVATVRGELRGRREEMLSLLREHLSGLASWTVPEGGFYIWLTLAPDVAVDAGRLFDDALRRGVLLNPGFLYDRGDARSLRLSYAYASTEELDRGVRTLRDLLRGR</sequence>
<dbReference type="InterPro" id="IPR051446">
    <property type="entry name" value="HTH_trans_reg/aminotransferase"/>
</dbReference>
<dbReference type="Gene3D" id="1.10.10.10">
    <property type="entry name" value="Winged helix-like DNA-binding domain superfamily/Winged helix DNA-binding domain"/>
    <property type="match status" value="1"/>
</dbReference>
<dbReference type="InterPro" id="IPR015424">
    <property type="entry name" value="PyrdxlP-dep_Trfase"/>
</dbReference>
<dbReference type="OrthoDB" id="9802601at2"/>
<evidence type="ECO:0000256" key="5">
    <source>
        <dbReference type="ARBA" id="ARBA00022898"/>
    </source>
</evidence>
<dbReference type="Gene3D" id="3.40.640.10">
    <property type="entry name" value="Type I PLP-dependent aspartate aminotransferase-like (Major domain)"/>
    <property type="match status" value="1"/>
</dbReference>
<keyword evidence="5" id="KW-0663">Pyridoxal phosphate</keyword>
<evidence type="ECO:0000256" key="8">
    <source>
        <dbReference type="ARBA" id="ARBA00023163"/>
    </source>
</evidence>
<dbReference type="InterPro" id="IPR015422">
    <property type="entry name" value="PyrdxlP-dep_Trfase_small"/>
</dbReference>
<dbReference type="GO" id="GO:0030170">
    <property type="term" value="F:pyridoxal phosphate binding"/>
    <property type="evidence" value="ECO:0007669"/>
    <property type="project" value="InterPro"/>
</dbReference>
<dbReference type="PANTHER" id="PTHR46577">
    <property type="entry name" value="HTH-TYPE TRANSCRIPTIONAL REGULATORY PROTEIN GABR"/>
    <property type="match status" value="1"/>
</dbReference>
<dbReference type="PRINTS" id="PR00035">
    <property type="entry name" value="HTHGNTR"/>
</dbReference>
<keyword evidence="7" id="KW-0238">DNA-binding</keyword>
<keyword evidence="6" id="KW-0805">Transcription regulation</keyword>
<evidence type="ECO:0000256" key="7">
    <source>
        <dbReference type="ARBA" id="ARBA00023125"/>
    </source>
</evidence>
<evidence type="ECO:0000256" key="1">
    <source>
        <dbReference type="ARBA" id="ARBA00001933"/>
    </source>
</evidence>
<comment type="cofactor">
    <cofactor evidence="1">
        <name>pyridoxal 5'-phosphate</name>
        <dbReference type="ChEBI" id="CHEBI:597326"/>
    </cofactor>
</comment>
<dbReference type="GO" id="GO:0003677">
    <property type="term" value="F:DNA binding"/>
    <property type="evidence" value="ECO:0007669"/>
    <property type="project" value="UniProtKB-KW"/>
</dbReference>
<keyword evidence="3 10" id="KW-0032">Aminotransferase</keyword>
<dbReference type="InterPro" id="IPR036388">
    <property type="entry name" value="WH-like_DNA-bd_sf"/>
</dbReference>
<dbReference type="Pfam" id="PF00392">
    <property type="entry name" value="GntR"/>
    <property type="match status" value="1"/>
</dbReference>
<dbReference type="AlphaFoldDB" id="A0A5R9G5K7"/>
<name>A0A5R9G5K7_9BACL</name>
<proteinExistence type="inferred from homology"/>
<dbReference type="EMBL" id="VCIW01000020">
    <property type="protein sequence ID" value="TLS49606.1"/>
    <property type="molecule type" value="Genomic_DNA"/>
</dbReference>